<dbReference type="PANTHER" id="PTHR18964">
    <property type="entry name" value="ROK (REPRESSOR, ORF, KINASE) FAMILY"/>
    <property type="match status" value="1"/>
</dbReference>
<dbReference type="SUPFAM" id="SSF53067">
    <property type="entry name" value="Actin-like ATPase domain"/>
    <property type="match status" value="1"/>
</dbReference>
<dbReference type="Gene3D" id="3.30.420.40">
    <property type="match status" value="2"/>
</dbReference>
<organism evidence="4 5">
    <name type="scientific">Sulfobacillus benefaciens</name>
    <dbReference type="NCBI Taxonomy" id="453960"/>
    <lineage>
        <taxon>Bacteria</taxon>
        <taxon>Bacillati</taxon>
        <taxon>Bacillota</taxon>
        <taxon>Clostridia</taxon>
        <taxon>Eubacteriales</taxon>
        <taxon>Clostridiales Family XVII. Incertae Sedis</taxon>
        <taxon>Sulfobacillus</taxon>
    </lineage>
</organism>
<dbReference type="InterPro" id="IPR036388">
    <property type="entry name" value="WH-like_DNA-bd_sf"/>
</dbReference>
<reference evidence="4 5" key="1">
    <citation type="journal article" date="2014" name="BMC Genomics">
        <title>Comparison of environmental and isolate Sulfobacillus genomes reveals diverse carbon, sulfur, nitrogen, and hydrogen metabolisms.</title>
        <authorList>
            <person name="Justice N.B."/>
            <person name="Norman A."/>
            <person name="Brown C.T."/>
            <person name="Singh A."/>
            <person name="Thomas B.C."/>
            <person name="Banfield J.F."/>
        </authorList>
    </citation>
    <scope>NUCLEOTIDE SEQUENCE [LARGE SCALE GENOMIC DNA]</scope>
    <source>
        <strain evidence="4">AMDSBA4</strain>
    </source>
</reference>
<evidence type="ECO:0000313" key="4">
    <source>
        <dbReference type="EMBL" id="PSR32607.1"/>
    </source>
</evidence>
<dbReference type="InterPro" id="IPR043129">
    <property type="entry name" value="ATPase_NBD"/>
</dbReference>
<accession>A0A2T2XDS4</accession>
<dbReference type="InterPro" id="IPR000600">
    <property type="entry name" value="ROK"/>
</dbReference>
<name>A0A2T2XDS4_9FIRM</name>
<dbReference type="Proteomes" id="UP000242972">
    <property type="component" value="Unassembled WGS sequence"/>
</dbReference>
<dbReference type="EMBL" id="PXYW01000035">
    <property type="protein sequence ID" value="PSR32607.1"/>
    <property type="molecule type" value="Genomic_DNA"/>
</dbReference>
<dbReference type="CDD" id="cd23763">
    <property type="entry name" value="ASKHA_ATPase_ROK"/>
    <property type="match status" value="1"/>
</dbReference>
<comment type="function">
    <text evidence="1">Transcriptional repressor of xylose-utilizing enzymes.</text>
</comment>
<evidence type="ECO:0000313" key="5">
    <source>
        <dbReference type="Proteomes" id="UP000242972"/>
    </source>
</evidence>
<evidence type="ECO:0008006" key="6">
    <source>
        <dbReference type="Google" id="ProtNLM"/>
    </source>
</evidence>
<evidence type="ECO:0000256" key="1">
    <source>
        <dbReference type="ARBA" id="ARBA00002486"/>
    </source>
</evidence>
<dbReference type="Pfam" id="PF00480">
    <property type="entry name" value="ROK"/>
    <property type="match status" value="1"/>
</dbReference>
<dbReference type="Gene3D" id="1.10.10.10">
    <property type="entry name" value="Winged helix-like DNA-binding domain superfamily/Winged helix DNA-binding domain"/>
    <property type="match status" value="1"/>
</dbReference>
<comment type="similarity">
    <text evidence="2">Belongs to the ROK (NagC/XylR) family.</text>
</comment>
<proteinExistence type="inferred from homology"/>
<evidence type="ECO:0000256" key="3">
    <source>
        <dbReference type="ARBA" id="ARBA00022629"/>
    </source>
</evidence>
<evidence type="ECO:0000256" key="2">
    <source>
        <dbReference type="ARBA" id="ARBA00006479"/>
    </source>
</evidence>
<protein>
    <recommendedName>
        <fullName evidence="6">ROK family transcriptional regulator</fullName>
    </recommendedName>
</protein>
<dbReference type="AlphaFoldDB" id="A0A2T2XDS4"/>
<dbReference type="GO" id="GO:0042732">
    <property type="term" value="P:D-xylose metabolic process"/>
    <property type="evidence" value="ECO:0007669"/>
    <property type="project" value="UniProtKB-KW"/>
</dbReference>
<keyword evidence="3" id="KW-0119">Carbohydrate metabolism</keyword>
<sequence length="389" mass="42701">MGVLLEEGFRYSNQHVVFRTIRESGMITRRQLMQQTDLSFQTVSNIVAELIDTELVMSDGLVNQNAGKRAESLKVNPDGLFAIGVLLDRARIEIALVDLLGAVRSFRELNFAPSHPDAIMEDISAVTQEMLHDFAIPEERFAGIGLCTPGPIDFRSGALSRPPDFPHWTFVPIRPRLEEMTGYPVTLLKDSHAAALAELWTLHNAAPSSFFYLYFSTGIGGALVVNRNIWTGFSGNAGEVGHVRVADSPVCDCGAVGCLEAVWSLNRLARQTNQTVAELVDSLEADHSPYRDQWMAGVPLLARVVVASVNIIEPEWVILGGPYGQRISASLLTFLNEALQREGFVRNLRPLTVRSATSRNAACLGAAMMRINDSLTHRTNVDSMVGLNI</sequence>
<gene>
    <name evidence="4" type="ORF">C7B46_13655</name>
</gene>
<keyword evidence="3" id="KW-0859">Xylose metabolism</keyword>
<dbReference type="SUPFAM" id="SSF46785">
    <property type="entry name" value="Winged helix' DNA-binding domain"/>
    <property type="match status" value="1"/>
</dbReference>
<dbReference type="InterPro" id="IPR036390">
    <property type="entry name" value="WH_DNA-bd_sf"/>
</dbReference>
<dbReference type="PANTHER" id="PTHR18964:SF149">
    <property type="entry name" value="BIFUNCTIONAL UDP-N-ACETYLGLUCOSAMINE 2-EPIMERASE_N-ACETYLMANNOSAMINE KINASE"/>
    <property type="match status" value="1"/>
</dbReference>
<comment type="caution">
    <text evidence="4">The sequence shown here is derived from an EMBL/GenBank/DDBJ whole genome shotgun (WGS) entry which is preliminary data.</text>
</comment>